<evidence type="ECO:0000313" key="2">
    <source>
        <dbReference type="Proteomes" id="UP001565200"/>
    </source>
</evidence>
<name>A0ABV4CXW3_9BACT</name>
<dbReference type="Gene3D" id="2.60.40.3620">
    <property type="match status" value="1"/>
</dbReference>
<evidence type="ECO:0008006" key="3">
    <source>
        <dbReference type="Google" id="ProtNLM"/>
    </source>
</evidence>
<sequence>MIKKLSIFFAVAAVALGFTGCKDDNDPVYQEPTDATEFKLNTPAFASQFYQLSPDGLMTLTVETQPDYGFVSSVLYSAEISLDKTSVYPVTPDLRTNTVMQLKENDIAVGMCNLAGITDRDGWDANPVAQGVQKLYVRAVAQLSGVESSRVVSNWVELPQVQGFFAIPSPGFIYFIGAASGWKAPSPENAEVLADWRLWESETAIGSGIYSAVFTIPAEQAQFRFYTELTAAGWDNPTGTLGAREENDDNEDITLIDGTYQGSYVIGKGNWQIPEWTEDGELTIVVDTNNKTVQFTKGAQQIYTPRYIYMVGQIAGGWCPPTVKNKDKLIELVDKTESDIYTATIDVPAGTGAFNFRFAKDLVDMPDNDAWGAAEWIGCPEGNDFEIDLPYTGQCDAGQNNWKVMNLSDGGKFTVTVDLGAMSVDFAEVTE</sequence>
<dbReference type="EMBL" id="JBCLPP010000024">
    <property type="protein sequence ID" value="MEY8245817.1"/>
    <property type="molecule type" value="Genomic_DNA"/>
</dbReference>
<reference evidence="1 2" key="1">
    <citation type="submission" date="2024-03" db="EMBL/GenBank/DDBJ databases">
        <title>Mouse gut bacterial collection (mGBC) of GemPharmatech.</title>
        <authorList>
            <person name="He Y."/>
            <person name="Dong L."/>
            <person name="Wu D."/>
            <person name="Gao X."/>
            <person name="Lin Z."/>
        </authorList>
    </citation>
    <scope>NUCLEOTIDE SEQUENCE [LARGE SCALE GENOMIC DNA]</scope>
    <source>
        <strain evidence="1 2">54-13</strain>
    </source>
</reference>
<accession>A0ABV4CXW3</accession>
<proteinExistence type="predicted"/>
<dbReference type="Proteomes" id="UP001565200">
    <property type="component" value="Unassembled WGS sequence"/>
</dbReference>
<dbReference type="PROSITE" id="PS51257">
    <property type="entry name" value="PROKAR_LIPOPROTEIN"/>
    <property type="match status" value="1"/>
</dbReference>
<evidence type="ECO:0000313" key="1">
    <source>
        <dbReference type="EMBL" id="MEY8245817.1"/>
    </source>
</evidence>
<organism evidence="1 2">
    <name type="scientific">Heminiphilus faecis</name>
    <dbReference type="NCBI Taxonomy" id="2601703"/>
    <lineage>
        <taxon>Bacteria</taxon>
        <taxon>Pseudomonadati</taxon>
        <taxon>Bacteroidota</taxon>
        <taxon>Bacteroidia</taxon>
        <taxon>Bacteroidales</taxon>
        <taxon>Muribaculaceae</taxon>
        <taxon>Heminiphilus</taxon>
    </lineage>
</organism>
<keyword evidence="2" id="KW-1185">Reference proteome</keyword>
<dbReference type="RefSeq" id="WP_369863528.1">
    <property type="nucleotide sequence ID" value="NZ_JBCLPP010000024.1"/>
</dbReference>
<gene>
    <name evidence="1" type="ORF">AAK873_09355</name>
</gene>
<comment type="caution">
    <text evidence="1">The sequence shown here is derived from an EMBL/GenBank/DDBJ whole genome shotgun (WGS) entry which is preliminary data.</text>
</comment>
<protein>
    <recommendedName>
        <fullName evidence="3">SusF/SusE family outer membrane protein</fullName>
    </recommendedName>
</protein>